<evidence type="ECO:0000313" key="2">
    <source>
        <dbReference type="EMBL" id="TNV83435.1"/>
    </source>
</evidence>
<evidence type="ECO:0000256" key="1">
    <source>
        <dbReference type="SAM" id="MobiDB-lite"/>
    </source>
</evidence>
<feature type="region of interest" description="Disordered" evidence="1">
    <location>
        <begin position="1"/>
        <end position="64"/>
    </location>
</feature>
<organism evidence="2 3">
    <name type="scientific">Halteria grandinella</name>
    <dbReference type="NCBI Taxonomy" id="5974"/>
    <lineage>
        <taxon>Eukaryota</taxon>
        <taxon>Sar</taxon>
        <taxon>Alveolata</taxon>
        <taxon>Ciliophora</taxon>
        <taxon>Intramacronucleata</taxon>
        <taxon>Spirotrichea</taxon>
        <taxon>Stichotrichia</taxon>
        <taxon>Sporadotrichida</taxon>
        <taxon>Halteriidae</taxon>
        <taxon>Halteria</taxon>
    </lineage>
</organism>
<sequence length="141" mass="15780">MQAASSGQDQLNLISPFNNGGALLPIDEEDEEENGQSSDEIKTESTFMKDEENAGGGGGQLVMPQINSNLQNQYAAYQNDQLQLKYGSNSSETRRKRSKTAFNNNSKSEILLSSQSQEHLDEGENFKKLEALYRIYCYNQQ</sequence>
<protein>
    <submittedName>
        <fullName evidence="2">Uncharacterized protein</fullName>
    </submittedName>
</protein>
<gene>
    <name evidence="2" type="ORF">FGO68_gene1261</name>
</gene>
<proteinExistence type="predicted"/>
<evidence type="ECO:0000313" key="3">
    <source>
        <dbReference type="Proteomes" id="UP000785679"/>
    </source>
</evidence>
<feature type="compositionally biased region" description="Polar residues" evidence="1">
    <location>
        <begin position="100"/>
        <end position="117"/>
    </location>
</feature>
<feature type="compositionally biased region" description="Basic and acidic residues" evidence="1">
    <location>
        <begin position="39"/>
        <end position="52"/>
    </location>
</feature>
<keyword evidence="3" id="KW-1185">Reference proteome</keyword>
<dbReference type="EMBL" id="RRYP01003837">
    <property type="protein sequence ID" value="TNV83435.1"/>
    <property type="molecule type" value="Genomic_DNA"/>
</dbReference>
<dbReference type="AlphaFoldDB" id="A0A8J8T6G7"/>
<comment type="caution">
    <text evidence="2">The sequence shown here is derived from an EMBL/GenBank/DDBJ whole genome shotgun (WGS) entry which is preliminary data.</text>
</comment>
<name>A0A8J8T6G7_HALGN</name>
<accession>A0A8J8T6G7</accession>
<reference evidence="2" key="1">
    <citation type="submission" date="2019-06" db="EMBL/GenBank/DDBJ databases">
        <authorList>
            <person name="Zheng W."/>
        </authorList>
    </citation>
    <scope>NUCLEOTIDE SEQUENCE</scope>
    <source>
        <strain evidence="2">QDHG01</strain>
    </source>
</reference>
<feature type="region of interest" description="Disordered" evidence="1">
    <location>
        <begin position="87"/>
        <end position="120"/>
    </location>
</feature>
<feature type="compositionally biased region" description="Polar residues" evidence="1">
    <location>
        <begin position="1"/>
        <end position="18"/>
    </location>
</feature>
<dbReference type="Proteomes" id="UP000785679">
    <property type="component" value="Unassembled WGS sequence"/>
</dbReference>